<feature type="transmembrane region" description="Helical" evidence="2">
    <location>
        <begin position="189"/>
        <end position="208"/>
    </location>
</feature>
<evidence type="ECO:0000313" key="3">
    <source>
        <dbReference type="EMBL" id="OSS53796.1"/>
    </source>
</evidence>
<dbReference type="AlphaFoldDB" id="A0A1Y2MCD8"/>
<dbReference type="EMBL" id="KZ107838">
    <property type="protein sequence ID" value="OSS53796.1"/>
    <property type="molecule type" value="Genomic_DNA"/>
</dbReference>
<feature type="region of interest" description="Disordered" evidence="1">
    <location>
        <begin position="315"/>
        <end position="342"/>
    </location>
</feature>
<feature type="transmembrane region" description="Helical" evidence="2">
    <location>
        <begin position="272"/>
        <end position="290"/>
    </location>
</feature>
<keyword evidence="2" id="KW-1133">Transmembrane helix</keyword>
<organism evidence="3 4">
    <name type="scientific">Epicoccum nigrum</name>
    <name type="common">Soil fungus</name>
    <name type="synonym">Epicoccum purpurascens</name>
    <dbReference type="NCBI Taxonomy" id="105696"/>
    <lineage>
        <taxon>Eukaryota</taxon>
        <taxon>Fungi</taxon>
        <taxon>Dikarya</taxon>
        <taxon>Ascomycota</taxon>
        <taxon>Pezizomycotina</taxon>
        <taxon>Dothideomycetes</taxon>
        <taxon>Pleosporomycetidae</taxon>
        <taxon>Pleosporales</taxon>
        <taxon>Pleosporineae</taxon>
        <taxon>Didymellaceae</taxon>
        <taxon>Epicoccum</taxon>
    </lineage>
</organism>
<name>A0A1Y2MCD8_EPING</name>
<evidence type="ECO:0000256" key="2">
    <source>
        <dbReference type="SAM" id="Phobius"/>
    </source>
</evidence>
<evidence type="ECO:0008006" key="5">
    <source>
        <dbReference type="Google" id="ProtNLM"/>
    </source>
</evidence>
<keyword evidence="2" id="KW-0812">Transmembrane</keyword>
<protein>
    <recommendedName>
        <fullName evidence="5">DUF3429 domain-containing protein</fullName>
    </recommendedName>
</protein>
<dbReference type="InterPro" id="IPR021836">
    <property type="entry name" value="DUF3429"/>
</dbReference>
<dbReference type="PANTHER" id="PTHR15887">
    <property type="entry name" value="TRANSMEMBRANE PROTEIN 69"/>
    <property type="match status" value="1"/>
</dbReference>
<dbReference type="InParanoid" id="A0A1Y2MCD8"/>
<gene>
    <name evidence="3" type="ORF">B5807_01032</name>
</gene>
<evidence type="ECO:0000256" key="1">
    <source>
        <dbReference type="SAM" id="MobiDB-lite"/>
    </source>
</evidence>
<keyword evidence="4" id="KW-1185">Reference proteome</keyword>
<dbReference type="OMA" id="AWPTLLM"/>
<dbReference type="Pfam" id="PF11911">
    <property type="entry name" value="DUF3429"/>
    <property type="match status" value="1"/>
</dbReference>
<dbReference type="Proteomes" id="UP000193240">
    <property type="component" value="Unassembled WGS sequence"/>
</dbReference>
<accession>A0A1Y2MCD8</accession>
<feature type="transmembrane region" description="Helical" evidence="2">
    <location>
        <begin position="220"/>
        <end position="243"/>
    </location>
</feature>
<dbReference type="STRING" id="105696.A0A1Y2MCD8"/>
<dbReference type="PANTHER" id="PTHR15887:SF1">
    <property type="entry name" value="TRANSMEMBRANE PROTEIN 69"/>
    <property type="match status" value="1"/>
</dbReference>
<proteinExistence type="predicted"/>
<keyword evidence="2" id="KW-0472">Membrane</keyword>
<sequence length="342" mass="37665">MLRNSATRFARSAAAQAARPFAPAPRVAPAHQWSTQFGSLASRRPQMSQLARITPINTTISRRNVTKEQKQAEDKYAHEKLKATPETVSTTSSIHPIFEEQGVKNPEKDVDMLAGVKSDIETVKETFSLKDVPREAYYMGLAGTIPYLATSLTTVLCAYEINHSVAGQGMLLSEYAATHILHLLEPIQIGYGASIISFLGAIHWGLEWAKYGGVQGYPRYAIGVFAPMAGWSATLMPIEYALITQFLSFTTLYLIDTRAALKGWTPPWYREYRFILTFIVGASIVISLIGRGEVSTKVGRTPGAVDRVKALREGSEQKLADEEEARIAAKKDAAASDDRDEH</sequence>
<evidence type="ECO:0000313" key="4">
    <source>
        <dbReference type="Proteomes" id="UP000193240"/>
    </source>
</evidence>
<reference evidence="3 4" key="1">
    <citation type="journal article" date="2017" name="Genome Announc.">
        <title>Genome sequence of the saprophytic ascomycete Epicoccum nigrum ICMP 19927 strain isolated from New Zealand.</title>
        <authorList>
            <person name="Fokin M."/>
            <person name="Fleetwood D."/>
            <person name="Weir B.S."/>
            <person name="Villas-Boas S.G."/>
        </authorList>
    </citation>
    <scope>NUCLEOTIDE SEQUENCE [LARGE SCALE GENOMIC DNA]</scope>
    <source>
        <strain evidence="3 4">ICMP 19927</strain>
    </source>
</reference>
<feature type="region of interest" description="Disordered" evidence="1">
    <location>
        <begin position="1"/>
        <end position="29"/>
    </location>
</feature>